<name>A0A9P5YQ20_9AGAR</name>
<protein>
    <recommendedName>
        <fullName evidence="2">Integrase zinc-binding domain-containing protein</fullName>
    </recommendedName>
</protein>
<accession>A0A9P5YQ20</accession>
<feature type="domain" description="Integrase zinc-binding" evidence="2">
    <location>
        <begin position="185"/>
        <end position="215"/>
    </location>
</feature>
<dbReference type="Pfam" id="PF17921">
    <property type="entry name" value="Integrase_H2C2"/>
    <property type="match status" value="1"/>
</dbReference>
<evidence type="ECO:0000313" key="4">
    <source>
        <dbReference type="Proteomes" id="UP000807469"/>
    </source>
</evidence>
<gene>
    <name evidence="3" type="ORF">BDN70DRAFT_421246</name>
</gene>
<evidence type="ECO:0000256" key="1">
    <source>
        <dbReference type="SAM" id="Phobius"/>
    </source>
</evidence>
<dbReference type="Proteomes" id="UP000807469">
    <property type="component" value="Unassembled WGS sequence"/>
</dbReference>
<reference evidence="3" key="1">
    <citation type="submission" date="2020-11" db="EMBL/GenBank/DDBJ databases">
        <authorList>
            <consortium name="DOE Joint Genome Institute"/>
            <person name="Ahrendt S."/>
            <person name="Riley R."/>
            <person name="Andreopoulos W."/>
            <person name="Labutti K."/>
            <person name="Pangilinan J."/>
            <person name="Ruiz-Duenas F.J."/>
            <person name="Barrasa J.M."/>
            <person name="Sanchez-Garcia M."/>
            <person name="Camarero S."/>
            <person name="Miyauchi S."/>
            <person name="Serrano A."/>
            <person name="Linde D."/>
            <person name="Babiker R."/>
            <person name="Drula E."/>
            <person name="Ayuso-Fernandez I."/>
            <person name="Pacheco R."/>
            <person name="Padilla G."/>
            <person name="Ferreira P."/>
            <person name="Barriuso J."/>
            <person name="Kellner H."/>
            <person name="Castanera R."/>
            <person name="Alfaro M."/>
            <person name="Ramirez L."/>
            <person name="Pisabarro A.G."/>
            <person name="Kuo A."/>
            <person name="Tritt A."/>
            <person name="Lipzen A."/>
            <person name="He G."/>
            <person name="Yan M."/>
            <person name="Ng V."/>
            <person name="Cullen D."/>
            <person name="Martin F."/>
            <person name="Rosso M.-N."/>
            <person name="Henrissat B."/>
            <person name="Hibbett D."/>
            <person name="Martinez A.T."/>
            <person name="Grigoriev I.V."/>
        </authorList>
    </citation>
    <scope>NUCLEOTIDE SEQUENCE</scope>
    <source>
        <strain evidence="3">CIRM-BRFM 674</strain>
    </source>
</reference>
<dbReference type="EMBL" id="MU155479">
    <property type="protein sequence ID" value="KAF9472991.1"/>
    <property type="molecule type" value="Genomic_DNA"/>
</dbReference>
<evidence type="ECO:0000313" key="3">
    <source>
        <dbReference type="EMBL" id="KAF9472991.1"/>
    </source>
</evidence>
<keyword evidence="1" id="KW-0812">Transmembrane</keyword>
<evidence type="ECO:0000259" key="2">
    <source>
        <dbReference type="Pfam" id="PF17921"/>
    </source>
</evidence>
<keyword evidence="4" id="KW-1185">Reference proteome</keyword>
<dbReference type="InterPro" id="IPR041588">
    <property type="entry name" value="Integrase_H2C2"/>
</dbReference>
<keyword evidence="1" id="KW-0472">Membrane</keyword>
<feature type="non-terminal residue" evidence="3">
    <location>
        <position position="216"/>
    </location>
</feature>
<comment type="caution">
    <text evidence="3">The sequence shown here is derived from an EMBL/GenBank/DDBJ whole genome shotgun (WGS) entry which is preliminary data.</text>
</comment>
<feature type="transmembrane region" description="Helical" evidence="1">
    <location>
        <begin position="71"/>
        <end position="91"/>
    </location>
</feature>
<proteinExistence type="predicted"/>
<dbReference type="OrthoDB" id="3341476at2759"/>
<organism evidence="3 4">
    <name type="scientific">Pholiota conissans</name>
    <dbReference type="NCBI Taxonomy" id="109636"/>
    <lineage>
        <taxon>Eukaryota</taxon>
        <taxon>Fungi</taxon>
        <taxon>Dikarya</taxon>
        <taxon>Basidiomycota</taxon>
        <taxon>Agaricomycotina</taxon>
        <taxon>Agaricomycetes</taxon>
        <taxon>Agaricomycetidae</taxon>
        <taxon>Agaricales</taxon>
        <taxon>Agaricineae</taxon>
        <taxon>Strophariaceae</taxon>
        <taxon>Pholiota</taxon>
    </lineage>
</organism>
<dbReference type="AlphaFoldDB" id="A0A9P5YQ20"/>
<keyword evidence="1" id="KW-1133">Transmembrane helix</keyword>
<sequence length="216" mass="24608">MHPTLLCPTFSNNTTMIVNFIPSPTTRGNSRQPSSIMISTTRNSSPSWSLFATRAHGLWEHRTLFRSSATIKILSILCLLVFLIAVGTPIHTERIFPSAATEYISFLNSVIIPSANALTTLAIDNSELLERALKQRFAKILSGPPGRFLTLHSKTTWSFTRAISMYHIHYVLRSCTRAMTAFWENILHPGWTNTVQKVVRDYSWPRIYTYVRRYVS</sequence>